<gene>
    <name evidence="1" type="ORF">J1792_15570</name>
</gene>
<comment type="caution">
    <text evidence="1">The sequence shown here is derived from an EMBL/GenBank/DDBJ whole genome shotgun (WGS) entry which is preliminary data.</text>
</comment>
<dbReference type="EMBL" id="JAFMOF010000002">
    <property type="protein sequence ID" value="MBO0654139.1"/>
    <property type="molecule type" value="Genomic_DNA"/>
</dbReference>
<dbReference type="RefSeq" id="WP_086566748.1">
    <property type="nucleotide sequence ID" value="NZ_JAFMOF010000002.1"/>
</dbReference>
<sequence>MSELPPELFRRWVHSYEEDAEGVTVYRPGGHPLPPARGRRGMEIVPDGTFVDRPIGSRDVPGEVVGRWASEDGRTLVVSFPGTDRPGRALEIVHCDKDVLKVRVMDGTRC</sequence>
<evidence type="ECO:0000313" key="2">
    <source>
        <dbReference type="Proteomes" id="UP000664781"/>
    </source>
</evidence>
<organism evidence="1 2">
    <name type="scientific">Streptomyces triculaminicus</name>
    <dbReference type="NCBI Taxonomy" id="2816232"/>
    <lineage>
        <taxon>Bacteria</taxon>
        <taxon>Bacillati</taxon>
        <taxon>Actinomycetota</taxon>
        <taxon>Actinomycetes</taxon>
        <taxon>Kitasatosporales</taxon>
        <taxon>Streptomycetaceae</taxon>
        <taxon>Streptomyces</taxon>
    </lineage>
</organism>
<protein>
    <submittedName>
        <fullName evidence="1">Uncharacterized protein</fullName>
    </submittedName>
</protein>
<dbReference type="Proteomes" id="UP000664781">
    <property type="component" value="Unassembled WGS sequence"/>
</dbReference>
<evidence type="ECO:0000313" key="1">
    <source>
        <dbReference type="EMBL" id="MBO0654139.1"/>
    </source>
</evidence>
<accession>A0A939FNV2</accession>
<keyword evidence="2" id="KW-1185">Reference proteome</keyword>
<reference evidence="1" key="1">
    <citation type="submission" date="2021-03" db="EMBL/GenBank/DDBJ databases">
        <title>Streptomyces strains.</title>
        <authorList>
            <person name="Lund M.B."/>
            <person name="Toerring T."/>
        </authorList>
    </citation>
    <scope>NUCLEOTIDE SEQUENCE</scope>
    <source>
        <strain evidence="1">JCM 4242</strain>
    </source>
</reference>
<name>A0A939FNV2_9ACTN</name>
<proteinExistence type="predicted"/>
<dbReference type="AlphaFoldDB" id="A0A939FNV2"/>